<protein>
    <submittedName>
        <fullName evidence="2">6-phosphogluconate dehydratase</fullName>
    </submittedName>
</protein>
<reference evidence="2" key="1">
    <citation type="thesis" date="2015" institute="Rutgers" country="The State University of New Jersey, 14 College Farm Rd., New Brunswick, NJ, USA">
        <title>Ammonia toxicity in bacteria and its implications for treatment of and resource recovery from highly nitrogenous organic wastes.</title>
        <authorList>
            <person name="Luther A.K."/>
        </authorList>
    </citation>
    <scope>NUCLEOTIDE SEQUENCE</scope>
    <source>
        <strain evidence="2">RT-10B</strain>
    </source>
</reference>
<evidence type="ECO:0000256" key="1">
    <source>
        <dbReference type="ARBA" id="ARBA00023121"/>
    </source>
</evidence>
<dbReference type="PROSITE" id="PS51482">
    <property type="entry name" value="DEGV"/>
    <property type="match status" value="1"/>
</dbReference>
<dbReference type="GO" id="GO:0008289">
    <property type="term" value="F:lipid binding"/>
    <property type="evidence" value="ECO:0007669"/>
    <property type="project" value="UniProtKB-KW"/>
</dbReference>
<keyword evidence="3" id="KW-1185">Reference proteome</keyword>
<dbReference type="NCBIfam" id="TIGR00762">
    <property type="entry name" value="DegV"/>
    <property type="match status" value="1"/>
</dbReference>
<dbReference type="OrthoDB" id="9780216at2"/>
<dbReference type="InterPro" id="IPR050270">
    <property type="entry name" value="DegV_domain_contain"/>
</dbReference>
<sequence length="281" mass="31160">MDIKLVCDSLCDIPDEIEKKEYLEIIPLTLIMDGKEYKDGVDINKEEFYEIVLKSGEIPKTSQATYMQFKEVFDRNIKEDKIVLCLTGASAATGTYQSAMLAKDDTEGEVYVFDTGNLSLGAGQFVIRACEMIEEGKKIDEVIEGLNSIRDSVEILFAPASFDFLKKSGRVPLTTAIIGNMLNIKPIFKMKEGKISLEAKVRGIKKLVSKLVDLTLEKNSENLSNITVTIGHGCNLEDFQKLKKEVEEKLKGKVKNIMVTKGGVCICSHTGPDIIAISFSK</sequence>
<name>A0A2P7Q163_9FIRM</name>
<dbReference type="EMBL" id="JYGE01000003">
    <property type="protein sequence ID" value="PSJ31709.1"/>
    <property type="molecule type" value="Genomic_DNA"/>
</dbReference>
<evidence type="ECO:0000313" key="3">
    <source>
        <dbReference type="Proteomes" id="UP000241434"/>
    </source>
</evidence>
<dbReference type="SUPFAM" id="SSF82549">
    <property type="entry name" value="DAK1/DegV-like"/>
    <property type="match status" value="1"/>
</dbReference>
<evidence type="ECO:0000313" key="2">
    <source>
        <dbReference type="EMBL" id="PSJ31709.1"/>
    </source>
</evidence>
<dbReference type="Pfam" id="PF02645">
    <property type="entry name" value="DegV"/>
    <property type="match status" value="1"/>
</dbReference>
<organism evidence="2 3">
    <name type="scientific">Peptostreptococcus russellii</name>
    <dbReference type="NCBI Taxonomy" id="215200"/>
    <lineage>
        <taxon>Bacteria</taxon>
        <taxon>Bacillati</taxon>
        <taxon>Bacillota</taxon>
        <taxon>Clostridia</taxon>
        <taxon>Peptostreptococcales</taxon>
        <taxon>Peptostreptococcaceae</taxon>
        <taxon>Peptostreptococcus</taxon>
    </lineage>
</organism>
<dbReference type="PANTHER" id="PTHR33434:SF2">
    <property type="entry name" value="FATTY ACID-BINDING PROTEIN TM_1468"/>
    <property type="match status" value="1"/>
</dbReference>
<accession>A0A2P7Q163</accession>
<dbReference type="RefSeq" id="WP_106776448.1">
    <property type="nucleotide sequence ID" value="NZ_JBGGGQ010000001.1"/>
</dbReference>
<dbReference type="Proteomes" id="UP000241434">
    <property type="component" value="Unassembled WGS sequence"/>
</dbReference>
<dbReference type="Gene3D" id="3.30.1180.10">
    <property type="match status" value="1"/>
</dbReference>
<dbReference type="PANTHER" id="PTHR33434">
    <property type="entry name" value="DEGV DOMAIN-CONTAINING PROTEIN DR_1986-RELATED"/>
    <property type="match status" value="1"/>
</dbReference>
<keyword evidence="1" id="KW-0446">Lipid-binding</keyword>
<gene>
    <name evidence="2" type="ORF">UF10_03510</name>
</gene>
<dbReference type="AlphaFoldDB" id="A0A2P7Q163"/>
<proteinExistence type="predicted"/>
<dbReference type="Gene3D" id="3.40.50.10170">
    <property type="match status" value="1"/>
</dbReference>
<dbReference type="InterPro" id="IPR043168">
    <property type="entry name" value="DegV_C"/>
</dbReference>
<comment type="caution">
    <text evidence="2">The sequence shown here is derived from an EMBL/GenBank/DDBJ whole genome shotgun (WGS) entry which is preliminary data.</text>
</comment>
<dbReference type="InterPro" id="IPR003797">
    <property type="entry name" value="DegV"/>
</dbReference>